<dbReference type="InterPro" id="IPR002525">
    <property type="entry name" value="Transp_IS110-like_N"/>
</dbReference>
<feature type="domain" description="Transposase IS110-like N-terminal" evidence="1">
    <location>
        <begin position="15"/>
        <end position="120"/>
    </location>
</feature>
<comment type="caution">
    <text evidence="2">The sequence shown here is derived from an EMBL/GenBank/DDBJ whole genome shotgun (WGS) entry which is preliminary data.</text>
</comment>
<proteinExistence type="predicted"/>
<protein>
    <submittedName>
        <fullName evidence="2">Transposase</fullName>
    </submittedName>
</protein>
<sequence length="142" mass="15310">MTNMPHPAQPGHAMAAGYRSLLGWARGFGMVVRAGVECTGSYGAALTRHLRQAGIQVVEVNQPDKAARRRRGRTDAVDAEAAARAVLSEPATAVPKSGDGHVEAMRVFKLARDSAVKIVSYMVSLRCRLWQVMAAARVRKAK</sequence>
<keyword evidence="3" id="KW-1185">Reference proteome</keyword>
<dbReference type="Proteomes" id="UP001230426">
    <property type="component" value="Unassembled WGS sequence"/>
</dbReference>
<evidence type="ECO:0000259" key="1">
    <source>
        <dbReference type="Pfam" id="PF01548"/>
    </source>
</evidence>
<evidence type="ECO:0000313" key="2">
    <source>
        <dbReference type="EMBL" id="MDP9863897.1"/>
    </source>
</evidence>
<organism evidence="2 3">
    <name type="scientific">Streptosporangium brasiliense</name>
    <dbReference type="NCBI Taxonomy" id="47480"/>
    <lineage>
        <taxon>Bacteria</taxon>
        <taxon>Bacillati</taxon>
        <taxon>Actinomycetota</taxon>
        <taxon>Actinomycetes</taxon>
        <taxon>Streptosporangiales</taxon>
        <taxon>Streptosporangiaceae</taxon>
        <taxon>Streptosporangium</taxon>
    </lineage>
</organism>
<gene>
    <name evidence="2" type="ORF">J2S55_003163</name>
</gene>
<reference evidence="2 3" key="1">
    <citation type="submission" date="2023-07" db="EMBL/GenBank/DDBJ databases">
        <title>Sequencing the genomes of 1000 actinobacteria strains.</title>
        <authorList>
            <person name="Klenk H.-P."/>
        </authorList>
    </citation>
    <scope>NUCLEOTIDE SEQUENCE [LARGE SCALE GENOMIC DNA]</scope>
    <source>
        <strain evidence="2 3">DSM 44109</strain>
    </source>
</reference>
<name>A0ABT9R3V1_9ACTN</name>
<accession>A0ABT9R3V1</accession>
<evidence type="ECO:0000313" key="3">
    <source>
        <dbReference type="Proteomes" id="UP001230426"/>
    </source>
</evidence>
<dbReference type="Pfam" id="PF01548">
    <property type="entry name" value="DEDD_Tnp_IS110"/>
    <property type="match status" value="1"/>
</dbReference>
<dbReference type="RefSeq" id="WP_306861193.1">
    <property type="nucleotide sequence ID" value="NZ_JAUSRB010000002.1"/>
</dbReference>
<dbReference type="EMBL" id="JAUSRB010000002">
    <property type="protein sequence ID" value="MDP9863897.1"/>
    <property type="molecule type" value="Genomic_DNA"/>
</dbReference>